<reference evidence="3 4" key="1">
    <citation type="submission" date="2020-09" db="EMBL/GenBank/DDBJ databases">
        <title>Echinicola sp. CAU 1574 isolated from sand of Sido Beach.</title>
        <authorList>
            <person name="Kim W."/>
        </authorList>
    </citation>
    <scope>NUCLEOTIDE SEQUENCE [LARGE SCALE GENOMIC DNA]</scope>
    <source>
        <strain evidence="3 4">CAU 1574</strain>
    </source>
</reference>
<dbReference type="Proteomes" id="UP000647133">
    <property type="component" value="Unassembled WGS sequence"/>
</dbReference>
<protein>
    <recommendedName>
        <fullName evidence="5">ATP synthase F0 subunit 8</fullName>
    </recommendedName>
</protein>
<keyword evidence="4" id="KW-1185">Reference proteome</keyword>
<evidence type="ECO:0000313" key="4">
    <source>
        <dbReference type="Proteomes" id="UP000647133"/>
    </source>
</evidence>
<comment type="caution">
    <text evidence="3">The sequence shown here is derived from an EMBL/GenBank/DDBJ whole genome shotgun (WGS) entry which is preliminary data.</text>
</comment>
<evidence type="ECO:0000256" key="1">
    <source>
        <dbReference type="SAM" id="MobiDB-lite"/>
    </source>
</evidence>
<keyword evidence="2" id="KW-1133">Transmembrane helix</keyword>
<dbReference type="EMBL" id="JACYTQ010000002">
    <property type="protein sequence ID" value="MBD8488793.1"/>
    <property type="molecule type" value="Genomic_DNA"/>
</dbReference>
<gene>
    <name evidence="3" type="ORF">IFO69_08555</name>
</gene>
<evidence type="ECO:0008006" key="5">
    <source>
        <dbReference type="Google" id="ProtNLM"/>
    </source>
</evidence>
<accession>A0ABR9ALT3</accession>
<evidence type="ECO:0000313" key="3">
    <source>
        <dbReference type="EMBL" id="MBD8488793.1"/>
    </source>
</evidence>
<sequence length="77" mass="8293">MSSLVIDMILCGIAYVLLIYFIATMNKPPFNSDKNNNGDDGDGGIEDTTPPKIDLPPGVIWPSEGPKSKKPTSPMEV</sequence>
<name>A0ABR9ALT3_9BACT</name>
<evidence type="ECO:0000256" key="2">
    <source>
        <dbReference type="SAM" id="Phobius"/>
    </source>
</evidence>
<feature type="transmembrane region" description="Helical" evidence="2">
    <location>
        <begin position="6"/>
        <end position="23"/>
    </location>
</feature>
<keyword evidence="2" id="KW-0812">Transmembrane</keyword>
<keyword evidence="2" id="KW-0472">Membrane</keyword>
<proteinExistence type="predicted"/>
<feature type="region of interest" description="Disordered" evidence="1">
    <location>
        <begin position="30"/>
        <end position="77"/>
    </location>
</feature>
<dbReference type="RefSeq" id="WP_192009646.1">
    <property type="nucleotide sequence ID" value="NZ_JACYTQ010000002.1"/>
</dbReference>
<organism evidence="3 4">
    <name type="scientific">Echinicola arenosa</name>
    <dbReference type="NCBI Taxonomy" id="2774144"/>
    <lineage>
        <taxon>Bacteria</taxon>
        <taxon>Pseudomonadati</taxon>
        <taxon>Bacteroidota</taxon>
        <taxon>Cytophagia</taxon>
        <taxon>Cytophagales</taxon>
        <taxon>Cyclobacteriaceae</taxon>
        <taxon>Echinicola</taxon>
    </lineage>
</organism>